<name>A0A9P5NQC5_GYMJU</name>
<dbReference type="InterPro" id="IPR036871">
    <property type="entry name" value="PX_dom_sf"/>
</dbReference>
<comment type="caution">
    <text evidence="3">The sequence shown here is derived from an EMBL/GenBank/DDBJ whole genome shotgun (WGS) entry which is preliminary data.</text>
</comment>
<dbReference type="AlphaFoldDB" id="A0A9P5NQC5"/>
<feature type="compositionally biased region" description="Low complexity" evidence="1">
    <location>
        <begin position="481"/>
        <end position="491"/>
    </location>
</feature>
<feature type="region of interest" description="Disordered" evidence="1">
    <location>
        <begin position="1"/>
        <end position="20"/>
    </location>
</feature>
<evidence type="ECO:0000313" key="4">
    <source>
        <dbReference type="Proteomes" id="UP000724874"/>
    </source>
</evidence>
<dbReference type="OrthoDB" id="3244370at2759"/>
<evidence type="ECO:0000313" key="3">
    <source>
        <dbReference type="EMBL" id="KAF8905069.1"/>
    </source>
</evidence>
<dbReference type="EMBL" id="JADNYJ010000024">
    <property type="protein sequence ID" value="KAF8905069.1"/>
    <property type="molecule type" value="Genomic_DNA"/>
</dbReference>
<keyword evidence="4" id="KW-1185">Reference proteome</keyword>
<dbReference type="PROSITE" id="PS50195">
    <property type="entry name" value="PX"/>
    <property type="match status" value="1"/>
</dbReference>
<reference evidence="3" key="1">
    <citation type="submission" date="2020-11" db="EMBL/GenBank/DDBJ databases">
        <authorList>
            <consortium name="DOE Joint Genome Institute"/>
            <person name="Ahrendt S."/>
            <person name="Riley R."/>
            <person name="Andreopoulos W."/>
            <person name="LaButti K."/>
            <person name="Pangilinan J."/>
            <person name="Ruiz-duenas F.J."/>
            <person name="Barrasa J.M."/>
            <person name="Sanchez-Garcia M."/>
            <person name="Camarero S."/>
            <person name="Miyauchi S."/>
            <person name="Serrano A."/>
            <person name="Linde D."/>
            <person name="Babiker R."/>
            <person name="Drula E."/>
            <person name="Ayuso-Fernandez I."/>
            <person name="Pacheco R."/>
            <person name="Padilla G."/>
            <person name="Ferreira P."/>
            <person name="Barriuso J."/>
            <person name="Kellner H."/>
            <person name="Castanera R."/>
            <person name="Alfaro M."/>
            <person name="Ramirez L."/>
            <person name="Pisabarro A.G."/>
            <person name="Kuo A."/>
            <person name="Tritt A."/>
            <person name="Lipzen A."/>
            <person name="He G."/>
            <person name="Yan M."/>
            <person name="Ng V."/>
            <person name="Cullen D."/>
            <person name="Martin F."/>
            <person name="Rosso M.-N."/>
            <person name="Henrissat B."/>
            <person name="Hibbett D."/>
            <person name="Martinez A.T."/>
            <person name="Grigoriev I.V."/>
        </authorList>
    </citation>
    <scope>NUCLEOTIDE SEQUENCE</scope>
    <source>
        <strain evidence="3">AH 44721</strain>
    </source>
</reference>
<organism evidence="3 4">
    <name type="scientific">Gymnopilus junonius</name>
    <name type="common">Spectacular rustgill mushroom</name>
    <name type="synonym">Gymnopilus spectabilis subsp. junonius</name>
    <dbReference type="NCBI Taxonomy" id="109634"/>
    <lineage>
        <taxon>Eukaryota</taxon>
        <taxon>Fungi</taxon>
        <taxon>Dikarya</taxon>
        <taxon>Basidiomycota</taxon>
        <taxon>Agaricomycotina</taxon>
        <taxon>Agaricomycetes</taxon>
        <taxon>Agaricomycetidae</taxon>
        <taxon>Agaricales</taxon>
        <taxon>Agaricineae</taxon>
        <taxon>Hymenogastraceae</taxon>
        <taxon>Gymnopilus</taxon>
    </lineage>
</organism>
<dbReference type="GO" id="GO:0035091">
    <property type="term" value="F:phosphatidylinositol binding"/>
    <property type="evidence" value="ECO:0007669"/>
    <property type="project" value="InterPro"/>
</dbReference>
<proteinExistence type="predicted"/>
<feature type="domain" description="PX" evidence="2">
    <location>
        <begin position="1"/>
        <end position="158"/>
    </location>
</feature>
<feature type="compositionally biased region" description="Polar residues" evidence="1">
    <location>
        <begin position="220"/>
        <end position="229"/>
    </location>
</feature>
<gene>
    <name evidence="3" type="ORF">CPB84DRAFT_1772329</name>
</gene>
<feature type="compositionally biased region" description="Low complexity" evidence="1">
    <location>
        <begin position="259"/>
        <end position="283"/>
    </location>
</feature>
<feature type="compositionally biased region" description="Low complexity" evidence="1">
    <location>
        <begin position="236"/>
        <end position="250"/>
    </location>
</feature>
<feature type="region of interest" description="Disordered" evidence="1">
    <location>
        <begin position="183"/>
        <end position="298"/>
    </location>
</feature>
<sequence>MRITPVMTDDSASLSSRSSRGSQTEYEVWRRWEDCLWLQETLESEYGRAAREKKVRLQQGKGVKNFNGIYKTDMASSWESLPPGPDPNSVAQDIHQHLPKLSKKGTLFRASQSTIENRQKEFRNLVETLFSDSMPALIQEIRASNIVTDFFGLWRRDFDLLESSEKGRRNSLTTSVFTSYFSESSPALTSKSPERSLRSLPNSPAKHPSRQRTSSERCRSPSQSTSDVSEVSRYPASSRTSTHSTATNATHKPRRRALSVTSSDSSSTHSDGSSDSGWTSSTTPAIVEDVPIQENDRPSSILEVLPEERELLAKSSDGHLAVPIQRRSRASTVERKANRSCQIVGLPPDRQSTPDQRRESWQTVSSLDSNVNVLLEGLEISLPHPIKEGKFRASIASISTFMTTDSAEAVIPQASSKDRQSTQSRLRISTPLSISDFSIYTDADDDCNSIIDAFPRPVSYMPQMSVNRLGTLLVNQDADLPSSPESTRTSSDPPPSPTNTVSTSISISTTAASISTMATSDSSPGSLAIKAALGSSIIMLRVPREISLSDVRQRLYNKFVGQEGIPLSQSFSVAFMLSASQSSPEKQRSRSASVSSFDKQELVFVDSDSEWHSLVSSSPSSKISLRIFDSSH</sequence>
<protein>
    <recommendedName>
        <fullName evidence="2">PX domain-containing protein</fullName>
    </recommendedName>
</protein>
<dbReference type="Proteomes" id="UP000724874">
    <property type="component" value="Unassembled WGS sequence"/>
</dbReference>
<dbReference type="InterPro" id="IPR001683">
    <property type="entry name" value="PX_dom"/>
</dbReference>
<evidence type="ECO:0000256" key="1">
    <source>
        <dbReference type="SAM" id="MobiDB-lite"/>
    </source>
</evidence>
<accession>A0A9P5NQC5</accession>
<dbReference type="Gene3D" id="3.30.1520.10">
    <property type="entry name" value="Phox-like domain"/>
    <property type="match status" value="1"/>
</dbReference>
<feature type="compositionally biased region" description="Low complexity" evidence="1">
    <location>
        <begin position="11"/>
        <end position="20"/>
    </location>
</feature>
<feature type="region of interest" description="Disordered" evidence="1">
    <location>
        <begin position="477"/>
        <end position="503"/>
    </location>
</feature>
<evidence type="ECO:0000259" key="2">
    <source>
        <dbReference type="PROSITE" id="PS50195"/>
    </source>
</evidence>